<reference evidence="7" key="2">
    <citation type="submission" date="2025-09" db="UniProtKB">
        <authorList>
            <consortium name="Ensembl"/>
        </authorList>
    </citation>
    <scope>IDENTIFICATION</scope>
</reference>
<feature type="compositionally biased region" description="Polar residues" evidence="5">
    <location>
        <begin position="267"/>
        <end position="284"/>
    </location>
</feature>
<feature type="compositionally biased region" description="Basic and acidic residues" evidence="5">
    <location>
        <begin position="197"/>
        <end position="216"/>
    </location>
</feature>
<accession>A0A8C4ENY0</accession>
<dbReference type="AlphaFoldDB" id="A0A8C4ENY0"/>
<evidence type="ECO:0000256" key="2">
    <source>
        <dbReference type="ARBA" id="ARBA00007354"/>
    </source>
</evidence>
<dbReference type="InterPro" id="IPR007797">
    <property type="entry name" value="AF4/FMR2"/>
</dbReference>
<gene>
    <name evidence="7" type="primary">aff4</name>
</gene>
<keyword evidence="8" id="KW-1185">Reference proteome</keyword>
<dbReference type="GO" id="GO:0010468">
    <property type="term" value="P:regulation of gene expression"/>
    <property type="evidence" value="ECO:0007669"/>
    <property type="project" value="InterPro"/>
</dbReference>
<dbReference type="Ensembl" id="ENSDLAT00005021041.2">
    <property type="protein sequence ID" value="ENSDLAP00005019581.1"/>
    <property type="gene ID" value="ENSDLAG00005009218.2"/>
</dbReference>
<feature type="compositionally biased region" description="Basic and acidic residues" evidence="5">
    <location>
        <begin position="1"/>
        <end position="19"/>
    </location>
</feature>
<feature type="compositionally biased region" description="Basic residues" evidence="5">
    <location>
        <begin position="530"/>
        <end position="543"/>
    </location>
</feature>
<keyword evidence="4" id="KW-0539">Nucleus</keyword>
<feature type="region of interest" description="Disordered" evidence="5">
    <location>
        <begin position="921"/>
        <end position="957"/>
    </location>
</feature>
<feature type="compositionally biased region" description="Gly residues" evidence="5">
    <location>
        <begin position="443"/>
        <end position="454"/>
    </location>
</feature>
<feature type="region of interest" description="Disordered" evidence="5">
    <location>
        <begin position="681"/>
        <end position="778"/>
    </location>
</feature>
<dbReference type="InterPro" id="IPR043640">
    <property type="entry name" value="AF4/FMR2_CHD"/>
</dbReference>
<dbReference type="GeneTree" id="ENSGT00950000182974"/>
<dbReference type="Gene3D" id="6.10.250.2670">
    <property type="match status" value="1"/>
</dbReference>
<dbReference type="PANTHER" id="PTHR10528:SF15">
    <property type="entry name" value="AF4_FMR2 FAMILY MEMBER 4"/>
    <property type="match status" value="1"/>
</dbReference>
<feature type="region of interest" description="Disordered" evidence="5">
    <location>
        <begin position="1"/>
        <end position="311"/>
    </location>
</feature>
<feature type="compositionally biased region" description="Low complexity" evidence="5">
    <location>
        <begin position="366"/>
        <end position="387"/>
    </location>
</feature>
<evidence type="ECO:0000313" key="7">
    <source>
        <dbReference type="Ensembl" id="ENSDLAP00005019581.1"/>
    </source>
</evidence>
<feature type="compositionally biased region" description="Low complexity" evidence="5">
    <location>
        <begin position="552"/>
        <end position="562"/>
    </location>
</feature>
<feature type="domain" description="AF4/FMR2 C-terminal homology" evidence="6">
    <location>
        <begin position="795"/>
        <end position="1048"/>
    </location>
</feature>
<protein>
    <submittedName>
        <fullName evidence="7">AF4/FMR2 family, member 4</fullName>
    </submittedName>
</protein>
<proteinExistence type="inferred from homology"/>
<feature type="compositionally biased region" description="Polar residues" evidence="5">
    <location>
        <begin position="482"/>
        <end position="493"/>
    </location>
</feature>
<feature type="compositionally biased region" description="Low complexity" evidence="5">
    <location>
        <begin position="121"/>
        <end position="134"/>
    </location>
</feature>
<feature type="region of interest" description="Disordered" evidence="5">
    <location>
        <begin position="327"/>
        <end position="611"/>
    </location>
</feature>
<evidence type="ECO:0000259" key="6">
    <source>
        <dbReference type="Pfam" id="PF18876"/>
    </source>
</evidence>
<reference evidence="7" key="1">
    <citation type="submission" date="2025-08" db="UniProtKB">
        <authorList>
            <consortium name="Ensembl"/>
        </authorList>
    </citation>
    <scope>IDENTIFICATION</scope>
</reference>
<sequence>MNREDRNVLRMKERERRNQEIQQGGGGEAFPANSPLFPEPYKVSSKEDKLSSRIQSMLGNYDEMKEPIGDTLPKLGGKPSNSSSSSEDKSGPPLFGGDQRGVGSGGSSQSSKWTPVGPAAGGSSSQSQKRSGLGSQRGNGGSSGSSSSSQRHGGEVREKKSSKHSGEHSKSHTSSPAKGSLSSSSSNSHLRSSLSAEQHHSKERYRSKSPRDREANWDSPSRVHTSFPTGQHSSQAFPPSLMSKPGSMQQKPTAYVRPMDGQETAEPKSSQAESYSGQSHSSTMGEMKSNSKASLSKLKIPSQPVEGSGDANCVDEILKEMTQSWPSPLTAIHTPCKTEPSKFPFPTKVSIAPVPAFTQSRDDSSSHSGSESSSGSDSESESSTTDSEANEHPRPASPEPEQPMANKWQLDNWFKKAKQFSPASPVDNNVPTKCKKEGRDNGSGRGYGSQGGGSKDSTAPTPSRDLRAAQKGAEGGRGRQKSPAQSEGGTNARRSVGKKQPKKSEKPPVVEEPKGGLRVESEPAPEIPPHRPKAATKGSRKPSIKKEPKSSPRPTAAAVTTTADKRKAKVATKTSQQKSREFVDTDSSSSDSEGNDSIPSSSQTPKYTESIRTPVCVFSPMEEKELLSPLSDPEERYPARPTQQQVLLVKIGTSKRLIKLQIHTLFCALVLHVLNTYYNNNQCPTRSKRSLEKKEEPVPSPSMSGLQRTPKAEHLSRKRTVSQSSTSLSSGTGSGKEGSHSTKGNSTSKHRKGEDKGRSTRDGKVGASNLIGGHLPPKHLKHPTEKNLICLTCLQFCFRVHSADHYLQEAKKLKHNADALLDRFEKAVYYLDAVVSFIECGNALEKSAQEAKSPFPMYAETVELIKYTMKLKSYMAPDATSADKRLAVLCLRCQSLLYLRLFKLRKDSALKYSKTLTEHLKNSLSNTQAPSPGMGNKAAGMPSPVSPKLSPGTAGGYSSVSSSSSASSSVTIPQRIHQMAASYVQVTSNFLYATEVWDQAEQLSKEQKEFFLELDKVMGPLIFNTSSMTELVRYTRQGLHWLRLDAKLIP</sequence>
<comment type="subcellular location">
    <subcellularLocation>
        <location evidence="1">Nucleus</location>
    </subcellularLocation>
</comment>
<feature type="compositionally biased region" description="Low complexity" evidence="5">
    <location>
        <begin position="73"/>
        <end position="97"/>
    </location>
</feature>
<dbReference type="PANTHER" id="PTHR10528">
    <property type="entry name" value="AF4/FMR2 FAMILY MEMBER"/>
    <property type="match status" value="1"/>
</dbReference>
<evidence type="ECO:0000256" key="4">
    <source>
        <dbReference type="ARBA" id="ARBA00023242"/>
    </source>
</evidence>
<feature type="compositionally biased region" description="Polar residues" evidence="5">
    <location>
        <begin position="218"/>
        <end position="237"/>
    </location>
</feature>
<feature type="compositionally biased region" description="Basic and acidic residues" evidence="5">
    <location>
        <begin position="152"/>
        <end position="170"/>
    </location>
</feature>
<evidence type="ECO:0000256" key="5">
    <source>
        <dbReference type="SAM" id="MobiDB-lite"/>
    </source>
</evidence>
<evidence type="ECO:0000313" key="8">
    <source>
        <dbReference type="Proteomes" id="UP000694389"/>
    </source>
</evidence>
<comment type="similarity">
    <text evidence="2">Belongs to the AF4 family.</text>
</comment>
<dbReference type="Pfam" id="PF18876">
    <property type="entry name" value="AFF4_CHD"/>
    <property type="match status" value="1"/>
</dbReference>
<feature type="compositionally biased region" description="Basic and acidic residues" evidence="5">
    <location>
        <begin position="502"/>
        <end position="521"/>
    </location>
</feature>
<feature type="compositionally biased region" description="Low complexity" evidence="5">
    <location>
        <begin position="585"/>
        <end position="602"/>
    </location>
</feature>
<name>A0A8C4ENY0_DICLA</name>
<feature type="compositionally biased region" description="Basic and acidic residues" evidence="5">
    <location>
        <begin position="752"/>
        <end position="764"/>
    </location>
</feature>
<keyword evidence="3" id="KW-0597">Phosphoprotein</keyword>
<dbReference type="Proteomes" id="UP000694389">
    <property type="component" value="Unassembled WGS sequence"/>
</dbReference>
<feature type="compositionally biased region" description="Low complexity" evidence="5">
    <location>
        <begin position="288"/>
        <end position="299"/>
    </location>
</feature>
<dbReference type="GO" id="GO:0032783">
    <property type="term" value="C:super elongation complex"/>
    <property type="evidence" value="ECO:0007669"/>
    <property type="project" value="TreeGrafter"/>
</dbReference>
<feature type="compositionally biased region" description="Low complexity" evidence="5">
    <location>
        <begin position="172"/>
        <end position="195"/>
    </location>
</feature>
<evidence type="ECO:0000256" key="3">
    <source>
        <dbReference type="ARBA" id="ARBA00022553"/>
    </source>
</evidence>
<evidence type="ECO:0000256" key="1">
    <source>
        <dbReference type="ARBA" id="ARBA00004123"/>
    </source>
</evidence>
<feature type="compositionally biased region" description="Low complexity" evidence="5">
    <location>
        <begin position="721"/>
        <end position="731"/>
    </location>
</feature>
<dbReference type="Pfam" id="PF05110">
    <property type="entry name" value="AF-4"/>
    <property type="match status" value="2"/>
</dbReference>
<organism evidence="7 8">
    <name type="scientific">Dicentrarchus labrax</name>
    <name type="common">European seabass</name>
    <name type="synonym">Morone labrax</name>
    <dbReference type="NCBI Taxonomy" id="13489"/>
    <lineage>
        <taxon>Eukaryota</taxon>
        <taxon>Metazoa</taxon>
        <taxon>Chordata</taxon>
        <taxon>Craniata</taxon>
        <taxon>Vertebrata</taxon>
        <taxon>Euteleostomi</taxon>
        <taxon>Actinopterygii</taxon>
        <taxon>Neopterygii</taxon>
        <taxon>Teleostei</taxon>
        <taxon>Neoteleostei</taxon>
        <taxon>Acanthomorphata</taxon>
        <taxon>Eupercaria</taxon>
        <taxon>Moronidae</taxon>
        <taxon>Dicentrarchus</taxon>
    </lineage>
</organism>